<dbReference type="InterPro" id="IPR022678">
    <property type="entry name" value="NMT_CS"/>
</dbReference>
<evidence type="ECO:0000259" key="14">
    <source>
        <dbReference type="Pfam" id="PF01233"/>
    </source>
</evidence>
<name>A0A0B1P796_UNCNE</name>
<evidence type="ECO:0000256" key="6">
    <source>
        <dbReference type="ARBA" id="ARBA00022240"/>
    </source>
</evidence>
<organism evidence="16 17">
    <name type="scientific">Uncinula necator</name>
    <name type="common">Grape powdery mildew</name>
    <dbReference type="NCBI Taxonomy" id="52586"/>
    <lineage>
        <taxon>Eukaryota</taxon>
        <taxon>Fungi</taxon>
        <taxon>Dikarya</taxon>
        <taxon>Ascomycota</taxon>
        <taxon>Pezizomycotina</taxon>
        <taxon>Leotiomycetes</taxon>
        <taxon>Erysiphales</taxon>
        <taxon>Erysiphaceae</taxon>
        <taxon>Erysiphe</taxon>
    </lineage>
</organism>
<protein>
    <recommendedName>
        <fullName evidence="6 11">Glycylpeptide N-tetradecanoyltransferase</fullName>
        <ecNumber evidence="5 11">2.3.1.97</ecNumber>
    </recommendedName>
</protein>
<feature type="domain" description="Glycylpeptide N-tetradecanoyltransferase N-terminal" evidence="14">
    <location>
        <begin position="166"/>
        <end position="320"/>
    </location>
</feature>
<comment type="subcellular location">
    <subcellularLocation>
        <location evidence="2">Cytoplasm</location>
    </subcellularLocation>
</comment>
<evidence type="ECO:0000256" key="13">
    <source>
        <dbReference type="SAM" id="MobiDB-lite"/>
    </source>
</evidence>
<dbReference type="FunFam" id="3.40.630.30:FF:000056">
    <property type="entry name" value="Glycylpeptide N-tetradecanoyltransferase"/>
    <property type="match status" value="1"/>
</dbReference>
<evidence type="ECO:0000259" key="15">
    <source>
        <dbReference type="Pfam" id="PF02799"/>
    </source>
</evidence>
<dbReference type="EC" id="2.3.1.97" evidence="5 11"/>
<comment type="subunit">
    <text evidence="4">Monomer.</text>
</comment>
<evidence type="ECO:0000256" key="1">
    <source>
        <dbReference type="ARBA" id="ARBA00003900"/>
    </source>
</evidence>
<dbReference type="InterPro" id="IPR022677">
    <property type="entry name" value="NMT_C"/>
</dbReference>
<dbReference type="EMBL" id="JNVN01001994">
    <property type="protein sequence ID" value="KHJ32549.1"/>
    <property type="molecule type" value="Genomic_DNA"/>
</dbReference>
<evidence type="ECO:0000256" key="11">
    <source>
        <dbReference type="RuleBase" id="RU000586"/>
    </source>
</evidence>
<evidence type="ECO:0000256" key="9">
    <source>
        <dbReference type="ARBA" id="ARBA00023315"/>
    </source>
</evidence>
<evidence type="ECO:0000256" key="3">
    <source>
        <dbReference type="ARBA" id="ARBA00009469"/>
    </source>
</evidence>
<evidence type="ECO:0000313" key="16">
    <source>
        <dbReference type="EMBL" id="KHJ32549.1"/>
    </source>
</evidence>
<comment type="function">
    <text evidence="1 11">Adds a myristoyl group to the N-terminal glycine residue of certain cellular proteins.</text>
</comment>
<dbReference type="Proteomes" id="UP000030854">
    <property type="component" value="Unassembled WGS sequence"/>
</dbReference>
<keyword evidence="8 11" id="KW-0808">Transferase</keyword>
<proteinExistence type="inferred from homology"/>
<comment type="similarity">
    <text evidence="3 12">Belongs to the NMT family.</text>
</comment>
<dbReference type="Gene3D" id="3.40.630.30">
    <property type="match status" value="2"/>
</dbReference>
<evidence type="ECO:0000256" key="10">
    <source>
        <dbReference type="ARBA" id="ARBA00048276"/>
    </source>
</evidence>
<dbReference type="GO" id="GO:0004379">
    <property type="term" value="F:glycylpeptide N-tetradecanoyltransferase activity"/>
    <property type="evidence" value="ECO:0007669"/>
    <property type="project" value="UniProtKB-EC"/>
</dbReference>
<dbReference type="SUPFAM" id="SSF55729">
    <property type="entry name" value="Acyl-CoA N-acyltransferases (Nat)"/>
    <property type="match status" value="2"/>
</dbReference>
<comment type="catalytic activity">
    <reaction evidence="10 11">
        <text>N-terminal glycyl-[protein] + tetradecanoyl-CoA = N-tetradecanoylglycyl-[protein] + CoA + H(+)</text>
        <dbReference type="Rhea" id="RHEA:15521"/>
        <dbReference type="Rhea" id="RHEA-COMP:12666"/>
        <dbReference type="Rhea" id="RHEA-COMP:12667"/>
        <dbReference type="ChEBI" id="CHEBI:15378"/>
        <dbReference type="ChEBI" id="CHEBI:57287"/>
        <dbReference type="ChEBI" id="CHEBI:57385"/>
        <dbReference type="ChEBI" id="CHEBI:64723"/>
        <dbReference type="ChEBI" id="CHEBI:133050"/>
        <dbReference type="EC" id="2.3.1.97"/>
    </reaction>
</comment>
<evidence type="ECO:0000256" key="2">
    <source>
        <dbReference type="ARBA" id="ARBA00004496"/>
    </source>
</evidence>
<dbReference type="STRING" id="52586.A0A0B1P796"/>
<keyword evidence="9 11" id="KW-0012">Acyltransferase</keyword>
<feature type="compositionally biased region" description="Basic residues" evidence="13">
    <location>
        <begin position="46"/>
        <end position="56"/>
    </location>
</feature>
<dbReference type="HOGENOM" id="CLU_022882_2_0_1"/>
<evidence type="ECO:0000256" key="8">
    <source>
        <dbReference type="ARBA" id="ARBA00022679"/>
    </source>
</evidence>
<accession>A0A0B1P796</accession>
<dbReference type="AlphaFoldDB" id="A0A0B1P796"/>
<reference evidence="16 17" key="1">
    <citation type="journal article" date="2014" name="BMC Genomics">
        <title>Adaptive genomic structural variation in the grape powdery mildew pathogen, Erysiphe necator.</title>
        <authorList>
            <person name="Jones L."/>
            <person name="Riaz S."/>
            <person name="Morales-Cruz A."/>
            <person name="Amrine K.C."/>
            <person name="McGuire B."/>
            <person name="Gubler W.D."/>
            <person name="Walker M.A."/>
            <person name="Cantu D."/>
        </authorList>
    </citation>
    <scope>NUCLEOTIDE SEQUENCE [LARGE SCALE GENOMIC DNA]</scope>
    <source>
        <strain evidence="17">c</strain>
    </source>
</reference>
<dbReference type="InterPro" id="IPR000903">
    <property type="entry name" value="NMT"/>
</dbReference>
<dbReference type="InterPro" id="IPR016181">
    <property type="entry name" value="Acyl_CoA_acyltransferase"/>
</dbReference>
<dbReference type="Pfam" id="PF02799">
    <property type="entry name" value="NMT_C"/>
    <property type="match status" value="1"/>
</dbReference>
<gene>
    <name evidence="16" type="ORF">EV44_g2087</name>
</gene>
<dbReference type="OMA" id="GWKRDWH"/>
<sequence>MADELTCTDIESKETAPEVSSKPNGNDSVEAKVQDEQSNSVVVSSTKKKKKKTKKERGKDTEIDTSELTSSASKLVNGLSKQQVEELLRLNPALSQQLSVEDGTNLTSEKIQETLKQLKLEDIMTGLASSGKNVKDMASYKFWGTQPVPKFGTSEKIMEEGPIKIIDIEQVPKEPGPLVDGFDWVTMDLTDDKEIEELFTLLYGHYVEDDGSLFRFNYSKSFLKWALMSPGWTKDWHVGVRASASRKLVAFISAIPVALRVRNNTLHASEVNFLCIHKKLRSKRLAPVLIKEITRRCYLRGTWQAIYTAGVVLPKPISTCRYFHRSLDWQKLYEVGFSPLPAKSKPSYQIRKYALPETTSTKNLRPMESKDIDGVLSLLRRYLNKFQLGLVFTREDVAHWLVNKKISGSDQVIWSYVVEDPTTKNLTDFFSFYALESSVINHNKHKSIRAAYLFYYATEHGLSNEMPHNEYTIHLNSLINDALILAKKYKFDVFNALTLMDNNLFLEQQKFGAGDGQLHYYLYNYNTIPIAGGVDRKNSIEGLSEVGVVML</sequence>
<dbReference type="Pfam" id="PF01233">
    <property type="entry name" value="NMT"/>
    <property type="match status" value="1"/>
</dbReference>
<evidence type="ECO:0000313" key="17">
    <source>
        <dbReference type="Proteomes" id="UP000030854"/>
    </source>
</evidence>
<feature type="domain" description="Glycylpeptide N-tetradecanoyltransferase C-terminal" evidence="15">
    <location>
        <begin position="334"/>
        <end position="549"/>
    </location>
</feature>
<dbReference type="PIRSF" id="PIRSF015892">
    <property type="entry name" value="N-myristl_transf"/>
    <property type="match status" value="1"/>
</dbReference>
<keyword evidence="7" id="KW-0963">Cytoplasm</keyword>
<dbReference type="InterPro" id="IPR022676">
    <property type="entry name" value="NMT_N"/>
</dbReference>
<evidence type="ECO:0000256" key="4">
    <source>
        <dbReference type="ARBA" id="ARBA00011245"/>
    </source>
</evidence>
<dbReference type="GO" id="GO:0005829">
    <property type="term" value="C:cytosol"/>
    <property type="evidence" value="ECO:0007669"/>
    <property type="project" value="EnsemblFungi"/>
</dbReference>
<dbReference type="PANTHER" id="PTHR11377:SF5">
    <property type="entry name" value="GLYCYLPEPTIDE N-TETRADECANOYLTRANSFERASE"/>
    <property type="match status" value="1"/>
</dbReference>
<evidence type="ECO:0000256" key="5">
    <source>
        <dbReference type="ARBA" id="ARBA00012923"/>
    </source>
</evidence>
<dbReference type="PROSITE" id="PS00975">
    <property type="entry name" value="NMT_1"/>
    <property type="match status" value="1"/>
</dbReference>
<dbReference type="PANTHER" id="PTHR11377">
    <property type="entry name" value="N-MYRISTOYL TRANSFERASE"/>
    <property type="match status" value="1"/>
</dbReference>
<dbReference type="PROSITE" id="PS00976">
    <property type="entry name" value="NMT_2"/>
    <property type="match status" value="1"/>
</dbReference>
<comment type="caution">
    <text evidence="16">The sequence shown here is derived from an EMBL/GenBank/DDBJ whole genome shotgun (WGS) entry which is preliminary data.</text>
</comment>
<feature type="region of interest" description="Disordered" evidence="13">
    <location>
        <begin position="1"/>
        <end position="70"/>
    </location>
</feature>
<keyword evidence="17" id="KW-1185">Reference proteome</keyword>
<dbReference type="FunFam" id="3.40.630.30:FF:000042">
    <property type="entry name" value="Glycylpeptide N-tetradecanoyltransferase"/>
    <property type="match status" value="1"/>
</dbReference>
<evidence type="ECO:0000256" key="7">
    <source>
        <dbReference type="ARBA" id="ARBA00022490"/>
    </source>
</evidence>
<evidence type="ECO:0000256" key="12">
    <source>
        <dbReference type="RuleBase" id="RU004178"/>
    </source>
</evidence>